<dbReference type="GO" id="GO:0005743">
    <property type="term" value="C:mitochondrial inner membrane"/>
    <property type="evidence" value="ECO:0007669"/>
    <property type="project" value="UniProtKB-SubCell"/>
</dbReference>
<protein>
    <submittedName>
        <fullName evidence="8">NADH-ubiquinone oxidoreductase 12 kDa subunit mitochondrial</fullName>
    </submittedName>
</protein>
<evidence type="ECO:0000256" key="1">
    <source>
        <dbReference type="ARBA" id="ARBA00004443"/>
    </source>
</evidence>
<reference evidence="8 9" key="1">
    <citation type="journal article" date="2018" name="Sci. Rep.">
        <title>Comparative genomics provides insights into the lifestyle and reveals functional heterogeneity of dark septate endophytic fungi.</title>
        <authorList>
            <person name="Knapp D.G."/>
            <person name="Nemeth J.B."/>
            <person name="Barry K."/>
            <person name="Hainaut M."/>
            <person name="Henrissat B."/>
            <person name="Johnson J."/>
            <person name="Kuo A."/>
            <person name="Lim J.H.P."/>
            <person name="Lipzen A."/>
            <person name="Nolan M."/>
            <person name="Ohm R.A."/>
            <person name="Tamas L."/>
            <person name="Grigoriev I.V."/>
            <person name="Spatafora J.W."/>
            <person name="Nagy L.G."/>
            <person name="Kovacs G.M."/>
        </authorList>
    </citation>
    <scope>NUCLEOTIDE SEQUENCE [LARGE SCALE GENOMIC DNA]</scope>
    <source>
        <strain evidence="8 9">DSE2036</strain>
    </source>
</reference>
<evidence type="ECO:0000313" key="8">
    <source>
        <dbReference type="EMBL" id="PVI03720.1"/>
    </source>
</evidence>
<evidence type="ECO:0000313" key="9">
    <source>
        <dbReference type="Proteomes" id="UP000244855"/>
    </source>
</evidence>
<keyword evidence="6" id="KW-0496">Mitochondrion</keyword>
<dbReference type="InterPro" id="IPR039993">
    <property type="entry name" value="NDUFB10"/>
</dbReference>
<keyword evidence="3" id="KW-0679">Respiratory chain</keyword>
<evidence type="ECO:0000256" key="5">
    <source>
        <dbReference type="ARBA" id="ARBA00022982"/>
    </source>
</evidence>
<evidence type="ECO:0000256" key="7">
    <source>
        <dbReference type="ARBA" id="ARBA00023136"/>
    </source>
</evidence>
<proteinExistence type="predicted"/>
<dbReference type="STRING" id="97972.A0A2V1E3F1"/>
<dbReference type="Proteomes" id="UP000244855">
    <property type="component" value="Unassembled WGS sequence"/>
</dbReference>
<organism evidence="8 9">
    <name type="scientific">Periconia macrospinosa</name>
    <dbReference type="NCBI Taxonomy" id="97972"/>
    <lineage>
        <taxon>Eukaryota</taxon>
        <taxon>Fungi</taxon>
        <taxon>Dikarya</taxon>
        <taxon>Ascomycota</taxon>
        <taxon>Pezizomycotina</taxon>
        <taxon>Dothideomycetes</taxon>
        <taxon>Pleosporomycetidae</taxon>
        <taxon>Pleosporales</taxon>
        <taxon>Massarineae</taxon>
        <taxon>Periconiaceae</taxon>
        <taxon>Periconia</taxon>
    </lineage>
</organism>
<evidence type="ECO:0000256" key="3">
    <source>
        <dbReference type="ARBA" id="ARBA00022660"/>
    </source>
</evidence>
<keyword evidence="4" id="KW-0999">Mitochondrion inner membrane</keyword>
<keyword evidence="2" id="KW-0813">Transport</keyword>
<keyword evidence="7" id="KW-0472">Membrane</keyword>
<evidence type="ECO:0000256" key="4">
    <source>
        <dbReference type="ARBA" id="ARBA00022792"/>
    </source>
</evidence>
<evidence type="ECO:0000256" key="6">
    <source>
        <dbReference type="ARBA" id="ARBA00023128"/>
    </source>
</evidence>
<keyword evidence="5" id="KW-0249">Electron transport</keyword>
<dbReference type="PANTHER" id="PTHR13094:SF1">
    <property type="entry name" value="NADH DEHYDROGENASE [UBIQUINONE] 1 BETA SUBCOMPLEX SUBUNIT 10"/>
    <property type="match status" value="1"/>
</dbReference>
<dbReference type="OrthoDB" id="10252718at2759"/>
<evidence type="ECO:0000256" key="2">
    <source>
        <dbReference type="ARBA" id="ARBA00022448"/>
    </source>
</evidence>
<accession>A0A2V1E3F1</accession>
<gene>
    <name evidence="8" type="ORF">DM02DRAFT_612016</name>
</gene>
<keyword evidence="8" id="KW-0830">Ubiquinone</keyword>
<dbReference type="EMBL" id="KZ805328">
    <property type="protein sequence ID" value="PVI03720.1"/>
    <property type="molecule type" value="Genomic_DNA"/>
</dbReference>
<dbReference type="PANTHER" id="PTHR13094">
    <property type="entry name" value="NADH-UBIQUINONE OXIDOREDUCTASE PDSW SUBUNIT"/>
    <property type="match status" value="1"/>
</dbReference>
<dbReference type="AlphaFoldDB" id="A0A2V1E3F1"/>
<name>A0A2V1E3F1_9PLEO</name>
<keyword evidence="9" id="KW-1185">Reference proteome</keyword>
<sequence length="102" mass="11813">MPTPESAAFLAKKPKVAPTFEGVDYDDNTALKAAQDAIIREQWVRSMMARLVRDEMGKCYRREGVNHLEKCGHLRERYLELLKDAKVKGYLFAQTHYLEKPQ</sequence>
<comment type="subcellular location">
    <subcellularLocation>
        <location evidence="1">Mitochondrion inner membrane</location>
        <topology evidence="1">Peripheral membrane protein</topology>
        <orientation evidence="1">Matrix side</orientation>
    </subcellularLocation>
</comment>